<evidence type="ECO:0000313" key="4">
    <source>
        <dbReference type="Proteomes" id="UP001177140"/>
    </source>
</evidence>
<organism evidence="3 4">
    <name type="scientific">Papaver nudicaule</name>
    <name type="common">Iceland poppy</name>
    <dbReference type="NCBI Taxonomy" id="74823"/>
    <lineage>
        <taxon>Eukaryota</taxon>
        <taxon>Viridiplantae</taxon>
        <taxon>Streptophyta</taxon>
        <taxon>Embryophyta</taxon>
        <taxon>Tracheophyta</taxon>
        <taxon>Spermatophyta</taxon>
        <taxon>Magnoliopsida</taxon>
        <taxon>Ranunculales</taxon>
        <taxon>Papaveraceae</taxon>
        <taxon>Papaveroideae</taxon>
        <taxon>Papaver</taxon>
    </lineage>
</organism>
<dbReference type="Proteomes" id="UP001177140">
    <property type="component" value="Unassembled WGS sequence"/>
</dbReference>
<dbReference type="PANTHER" id="PTHR34272:SF1">
    <property type="entry name" value="EXPRESSED PROTEIN"/>
    <property type="match status" value="1"/>
</dbReference>
<dbReference type="EMBL" id="JAJJMA010134883">
    <property type="protein sequence ID" value="MCL7033477.1"/>
    <property type="molecule type" value="Genomic_DNA"/>
</dbReference>
<keyword evidence="4" id="KW-1185">Reference proteome</keyword>
<feature type="compositionally biased region" description="Low complexity" evidence="1">
    <location>
        <begin position="34"/>
        <end position="47"/>
    </location>
</feature>
<name>A0AA41SBG5_PAPNU</name>
<gene>
    <name evidence="3" type="ORF">MKW94_004565</name>
</gene>
<evidence type="ECO:0000313" key="3">
    <source>
        <dbReference type="EMBL" id="MCL7033477.1"/>
    </source>
</evidence>
<dbReference type="InterPro" id="IPR055513">
    <property type="entry name" value="DUF7086"/>
</dbReference>
<feature type="region of interest" description="Disordered" evidence="1">
    <location>
        <begin position="1"/>
        <end position="67"/>
    </location>
</feature>
<evidence type="ECO:0000259" key="2">
    <source>
        <dbReference type="Pfam" id="PF23324"/>
    </source>
</evidence>
<protein>
    <recommendedName>
        <fullName evidence="2">DUF7086 domain-containing protein</fullName>
    </recommendedName>
</protein>
<comment type="caution">
    <text evidence="3">The sequence shown here is derived from an EMBL/GenBank/DDBJ whole genome shotgun (WGS) entry which is preliminary data.</text>
</comment>
<proteinExistence type="predicted"/>
<reference evidence="3" key="1">
    <citation type="submission" date="2022-03" db="EMBL/GenBank/DDBJ databases">
        <title>A functionally conserved STORR gene fusion in Papaver species that diverged 16.8 million years ago.</title>
        <authorList>
            <person name="Catania T."/>
        </authorList>
    </citation>
    <scope>NUCLEOTIDE SEQUENCE</scope>
    <source>
        <strain evidence="3">S-191538</strain>
    </source>
</reference>
<feature type="domain" description="DUF7086" evidence="2">
    <location>
        <begin position="175"/>
        <end position="307"/>
    </location>
</feature>
<dbReference type="Pfam" id="PF23324">
    <property type="entry name" value="DUF7086"/>
    <property type="match status" value="1"/>
</dbReference>
<dbReference type="PANTHER" id="PTHR34272">
    <property type="entry name" value="EXPRESSED PROTEIN"/>
    <property type="match status" value="1"/>
</dbReference>
<evidence type="ECO:0000256" key="1">
    <source>
        <dbReference type="SAM" id="MobiDB-lite"/>
    </source>
</evidence>
<dbReference type="AlphaFoldDB" id="A0AA41SBG5"/>
<feature type="compositionally biased region" description="Basic and acidic residues" evidence="1">
    <location>
        <begin position="1"/>
        <end position="12"/>
    </location>
</feature>
<accession>A0AA41SBG5</accession>
<sequence length="318" mass="34459">MENHKKRYEHEASSSTSSGFEEEDIVLELTLGPSRRYISSSSSSSDSRPADQGIMPPPPPPPRVDYSVGSSTYDNIAIGFTGRGITSGAYKPKDVGFGPFGLGLDIPNGGGGGGGGGVALPIIRGGGGFSIPNHAGNGGGGKNSRLNVRPENVIDMAVPPFEWATHKFAKIHSKDDLISRGIHTITGEVQCKKCEHRCTLEFDLQGKLLEVGSFIYHNKENLAHRAPEHWTVPRLEACPSCDQPNSLKPVMPSDKSMINWLFLLLGQMIGCCTLEQLKYFCDKNSQHRTGAKDRLIFLTYLSLCDQLDPTGPFKLNGC</sequence>